<keyword evidence="5 10" id="KW-0812">Transmembrane</keyword>
<feature type="transmembrane region" description="Helical" evidence="10">
    <location>
        <begin position="40"/>
        <end position="58"/>
    </location>
</feature>
<evidence type="ECO:0000256" key="1">
    <source>
        <dbReference type="ARBA" id="ARBA00002578"/>
    </source>
</evidence>
<comment type="subcellular location">
    <subcellularLocation>
        <location evidence="10">Cell membrane</location>
        <topology evidence="10">Multi-pass membrane protein</topology>
    </subcellularLocation>
    <subcellularLocation>
        <location evidence="10">Bacterial flagellum basal body</location>
    </subcellularLocation>
</comment>
<dbReference type="InterPro" id="IPR006303">
    <property type="entry name" value="FliR"/>
</dbReference>
<dbReference type="Proteomes" id="UP000672097">
    <property type="component" value="Unassembled WGS sequence"/>
</dbReference>
<dbReference type="EMBL" id="JAGQDG010000004">
    <property type="protein sequence ID" value="MBQ0935886.1"/>
    <property type="molecule type" value="Genomic_DNA"/>
</dbReference>
<organism evidence="11 12">
    <name type="scientific">Ideonella paludis</name>
    <dbReference type="NCBI Taxonomy" id="1233411"/>
    <lineage>
        <taxon>Bacteria</taxon>
        <taxon>Pseudomonadati</taxon>
        <taxon>Pseudomonadota</taxon>
        <taxon>Betaproteobacteria</taxon>
        <taxon>Burkholderiales</taxon>
        <taxon>Sphaerotilaceae</taxon>
        <taxon>Ideonella</taxon>
    </lineage>
</organism>
<evidence type="ECO:0000256" key="2">
    <source>
        <dbReference type="ARBA" id="ARBA00009772"/>
    </source>
</evidence>
<keyword evidence="11" id="KW-0969">Cilium</keyword>
<keyword evidence="11" id="KW-0282">Flagellum</keyword>
<feature type="transmembrane region" description="Helical" evidence="10">
    <location>
        <begin position="70"/>
        <end position="93"/>
    </location>
</feature>
<comment type="similarity">
    <text evidence="2 10">Belongs to the FliR/MopE/SpaR family.</text>
</comment>
<evidence type="ECO:0000256" key="5">
    <source>
        <dbReference type="ARBA" id="ARBA00022692"/>
    </source>
</evidence>
<evidence type="ECO:0000313" key="11">
    <source>
        <dbReference type="EMBL" id="MBQ0935886.1"/>
    </source>
</evidence>
<dbReference type="PANTHER" id="PTHR30065">
    <property type="entry name" value="FLAGELLAR BIOSYNTHETIC PROTEIN FLIR"/>
    <property type="match status" value="1"/>
</dbReference>
<keyword evidence="4 10" id="KW-1003">Cell membrane</keyword>
<reference evidence="11 12" key="1">
    <citation type="submission" date="2021-04" db="EMBL/GenBank/DDBJ databases">
        <title>The genome sequence of type strain Ideonella paludis KCTC 32238.</title>
        <authorList>
            <person name="Liu Y."/>
        </authorList>
    </citation>
    <scope>NUCLEOTIDE SEQUENCE [LARGE SCALE GENOMIC DNA]</scope>
    <source>
        <strain evidence="11 12">KCTC 32238</strain>
    </source>
</reference>
<keyword evidence="11" id="KW-0966">Cell projection</keyword>
<evidence type="ECO:0000256" key="7">
    <source>
        <dbReference type="ARBA" id="ARBA00023136"/>
    </source>
</evidence>
<keyword evidence="7 10" id="KW-0472">Membrane</keyword>
<protein>
    <recommendedName>
        <fullName evidence="3 9">Flagellar biosynthetic protein FliR</fullName>
    </recommendedName>
</protein>
<accession>A0ABS5DYI4</accession>
<dbReference type="InterPro" id="IPR002010">
    <property type="entry name" value="T3SS_IM_R"/>
</dbReference>
<dbReference type="PRINTS" id="PR00953">
    <property type="entry name" value="TYPE3IMRPROT"/>
</dbReference>
<evidence type="ECO:0000313" key="12">
    <source>
        <dbReference type="Proteomes" id="UP000672097"/>
    </source>
</evidence>
<dbReference type="NCBIfam" id="TIGR01400">
    <property type="entry name" value="fliR"/>
    <property type="match status" value="1"/>
</dbReference>
<keyword evidence="12" id="KW-1185">Reference proteome</keyword>
<feature type="transmembrane region" description="Helical" evidence="10">
    <location>
        <begin position="12"/>
        <end position="33"/>
    </location>
</feature>
<evidence type="ECO:0000256" key="8">
    <source>
        <dbReference type="ARBA" id="ARBA00023143"/>
    </source>
</evidence>
<keyword evidence="8 10" id="KW-0975">Bacterial flagellum</keyword>
<evidence type="ECO:0000256" key="3">
    <source>
        <dbReference type="ARBA" id="ARBA00021717"/>
    </source>
</evidence>
<name>A0ABS5DYI4_9BURK</name>
<feature type="transmembrane region" description="Helical" evidence="10">
    <location>
        <begin position="183"/>
        <end position="205"/>
    </location>
</feature>
<comment type="function">
    <text evidence="1 10">Role in flagellar biosynthesis.</text>
</comment>
<evidence type="ECO:0000256" key="4">
    <source>
        <dbReference type="ARBA" id="ARBA00022475"/>
    </source>
</evidence>
<proteinExistence type="inferred from homology"/>
<comment type="caution">
    <text evidence="11">The sequence shown here is derived from an EMBL/GenBank/DDBJ whole genome shotgun (WGS) entry which is preliminary data.</text>
</comment>
<feature type="transmembrane region" description="Helical" evidence="10">
    <location>
        <begin position="129"/>
        <end position="152"/>
    </location>
</feature>
<dbReference type="PANTHER" id="PTHR30065:SF8">
    <property type="entry name" value="FLAGELLAR BIOSYNTHETIC PROTEIN FLIR"/>
    <property type="match status" value="1"/>
</dbReference>
<keyword evidence="6 10" id="KW-1133">Transmembrane helix</keyword>
<dbReference type="RefSeq" id="WP_210809207.1">
    <property type="nucleotide sequence ID" value="NZ_JAGQDG010000004.1"/>
</dbReference>
<evidence type="ECO:0000256" key="10">
    <source>
        <dbReference type="RuleBase" id="RU362071"/>
    </source>
</evidence>
<feature type="transmembrane region" description="Helical" evidence="10">
    <location>
        <begin position="217"/>
        <end position="237"/>
    </location>
</feature>
<sequence>MFTITEAQILGWVTPVIWPFIRVLALLQVLPVLGQRVVPARVRIALAFMVAFCAQGVAPPIEPVPLDSSLAVLLVVQQLLIGLSLGFSVRIIFAALEFAGEVSGLQMGMNFAGFFDPVLASQGTAIGRFYATLVGFLFIVLNGHLTVIHAVVQSLTVFPVGPEPFAFLRATLPHTWGAEIFSMGLWIAMPIIAVLLFVNVVLGVISRVAPQVNIFSIGFPITMGLGLISMMMMLPLLQTPFVAALDRMLNQFR</sequence>
<evidence type="ECO:0000256" key="6">
    <source>
        <dbReference type="ARBA" id="ARBA00022989"/>
    </source>
</evidence>
<gene>
    <name evidence="11" type="primary">fliR</name>
    <name evidence="11" type="ORF">KAK11_11165</name>
</gene>
<evidence type="ECO:0000256" key="9">
    <source>
        <dbReference type="NCBIfam" id="TIGR01400"/>
    </source>
</evidence>
<dbReference type="Pfam" id="PF01311">
    <property type="entry name" value="Bac_export_1"/>
    <property type="match status" value="1"/>
</dbReference>